<feature type="transmembrane region" description="Helical" evidence="1">
    <location>
        <begin position="58"/>
        <end position="77"/>
    </location>
</feature>
<sequence>MVECNFTSGAWTFAFEVADNQSHVTRESPNNKIWHAGSFENMKNTFFYGHPNGVGVEGIVGSILISLGYMAMAYLASCQDTRLQIAAQVIAATIAVLDIVLNIVAFSNFVFATDDMGSLVGLGFHMFMKSIGFLIALSLSKNNVGSLNFNFLNTFSGYLMALIIVDLNCEVMGISWEENE</sequence>
<dbReference type="AlphaFoldDB" id="X1S9N9"/>
<keyword evidence="1" id="KW-1133">Transmembrane helix</keyword>
<evidence type="ECO:0000256" key="1">
    <source>
        <dbReference type="SAM" id="Phobius"/>
    </source>
</evidence>
<accession>X1S9N9</accession>
<feature type="transmembrane region" description="Helical" evidence="1">
    <location>
        <begin position="151"/>
        <end position="176"/>
    </location>
</feature>
<protein>
    <submittedName>
        <fullName evidence="2">Uncharacterized protein</fullName>
    </submittedName>
</protein>
<organism evidence="2">
    <name type="scientific">marine sediment metagenome</name>
    <dbReference type="NCBI Taxonomy" id="412755"/>
    <lineage>
        <taxon>unclassified sequences</taxon>
        <taxon>metagenomes</taxon>
        <taxon>ecological metagenomes</taxon>
    </lineage>
</organism>
<feature type="non-terminal residue" evidence="2">
    <location>
        <position position="180"/>
    </location>
</feature>
<name>X1S9N9_9ZZZZ</name>
<evidence type="ECO:0000313" key="2">
    <source>
        <dbReference type="EMBL" id="GAI64459.1"/>
    </source>
</evidence>
<gene>
    <name evidence="2" type="ORF">S12H4_10601</name>
</gene>
<reference evidence="2" key="1">
    <citation type="journal article" date="2014" name="Front. Microbiol.">
        <title>High frequency of phylogenetically diverse reductive dehalogenase-homologous genes in deep subseafloor sedimentary metagenomes.</title>
        <authorList>
            <person name="Kawai M."/>
            <person name="Futagami T."/>
            <person name="Toyoda A."/>
            <person name="Takaki Y."/>
            <person name="Nishi S."/>
            <person name="Hori S."/>
            <person name="Arai W."/>
            <person name="Tsubouchi T."/>
            <person name="Morono Y."/>
            <person name="Uchiyama I."/>
            <person name="Ito T."/>
            <person name="Fujiyama A."/>
            <person name="Inagaki F."/>
            <person name="Takami H."/>
        </authorList>
    </citation>
    <scope>NUCLEOTIDE SEQUENCE</scope>
    <source>
        <strain evidence="2">Expedition CK06-06</strain>
    </source>
</reference>
<keyword evidence="1" id="KW-0812">Transmembrane</keyword>
<dbReference type="EMBL" id="BARW01004565">
    <property type="protein sequence ID" value="GAI64459.1"/>
    <property type="molecule type" value="Genomic_DNA"/>
</dbReference>
<feature type="transmembrane region" description="Helical" evidence="1">
    <location>
        <begin position="89"/>
        <end position="111"/>
    </location>
</feature>
<comment type="caution">
    <text evidence="2">The sequence shown here is derived from an EMBL/GenBank/DDBJ whole genome shotgun (WGS) entry which is preliminary data.</text>
</comment>
<proteinExistence type="predicted"/>
<keyword evidence="1" id="KW-0472">Membrane</keyword>
<feature type="transmembrane region" description="Helical" evidence="1">
    <location>
        <begin position="117"/>
        <end position="139"/>
    </location>
</feature>